<name>A0A1F6D2I7_HANXR</name>
<evidence type="ECO:0000313" key="2">
    <source>
        <dbReference type="EMBL" id="OGG55585.1"/>
    </source>
</evidence>
<gene>
    <name evidence="2" type="ORF">A3F84_20640</name>
</gene>
<comment type="caution">
    <text evidence="2">The sequence shown here is derived from an EMBL/GenBank/DDBJ whole genome shotgun (WGS) entry which is preliminary data.</text>
</comment>
<proteinExistence type="predicted"/>
<dbReference type="Pfam" id="PF02481">
    <property type="entry name" value="DNA_processg_A"/>
    <property type="match status" value="1"/>
</dbReference>
<dbReference type="Proteomes" id="UP000178606">
    <property type="component" value="Unassembled WGS sequence"/>
</dbReference>
<dbReference type="GO" id="GO:0009294">
    <property type="term" value="P:DNA-mediated transformation"/>
    <property type="evidence" value="ECO:0007669"/>
    <property type="project" value="InterPro"/>
</dbReference>
<evidence type="ECO:0000313" key="3">
    <source>
        <dbReference type="Proteomes" id="UP000178606"/>
    </source>
</evidence>
<accession>A0A1F6D2I7</accession>
<dbReference type="EMBL" id="MFKF01000069">
    <property type="protein sequence ID" value="OGG55585.1"/>
    <property type="molecule type" value="Genomic_DNA"/>
</dbReference>
<protein>
    <recommendedName>
        <fullName evidence="1">Smf/DprA SLOG domain-containing protein</fullName>
    </recommendedName>
</protein>
<sequence length="210" mass="22599">MDVQGIEQDGIAYPTILLDRLGDAAPSCLHAMGDAAILRNRLLGLVCSIQCPGSIVIQTLDAVRALRDAGVVVIGGFHSPMERECFDILLRGDQPVILCPARGLAGLRIGQTARRALDEGRLLALSPFDKSVRRTTATQAVRRNDLVAALAYAVWAPHAAPGGKTWATVLAALGRRQPVFAFDSEENNELLDAGAHRFDELLKNAIKAER</sequence>
<evidence type="ECO:0000259" key="1">
    <source>
        <dbReference type="Pfam" id="PF02481"/>
    </source>
</evidence>
<reference evidence="2 3" key="1">
    <citation type="journal article" date="2016" name="Nat. Commun.">
        <title>Thousands of microbial genomes shed light on interconnected biogeochemical processes in an aquifer system.</title>
        <authorList>
            <person name="Anantharaman K."/>
            <person name="Brown C.T."/>
            <person name="Hug L.A."/>
            <person name="Sharon I."/>
            <person name="Castelle C.J."/>
            <person name="Probst A.J."/>
            <person name="Thomas B.C."/>
            <person name="Singh A."/>
            <person name="Wilkins M.J."/>
            <person name="Karaoz U."/>
            <person name="Brodie E.L."/>
            <person name="Williams K.H."/>
            <person name="Hubbard S.S."/>
            <person name="Banfield J.F."/>
        </authorList>
    </citation>
    <scope>NUCLEOTIDE SEQUENCE [LARGE SCALE GENOMIC DNA]</scope>
    <source>
        <strain evidence="3">RIFCSPLOWO2_12_FULL_64_10</strain>
    </source>
</reference>
<feature type="domain" description="Smf/DprA SLOG" evidence="1">
    <location>
        <begin position="12"/>
        <end position="191"/>
    </location>
</feature>
<dbReference type="InterPro" id="IPR057666">
    <property type="entry name" value="DrpA_SLOG"/>
</dbReference>
<organism evidence="2 3">
    <name type="scientific">Handelsmanbacteria sp. (strain RIFCSPLOWO2_12_FULL_64_10)</name>
    <dbReference type="NCBI Taxonomy" id="1817868"/>
    <lineage>
        <taxon>Bacteria</taxon>
        <taxon>Candidatus Handelsmaniibacteriota</taxon>
    </lineage>
</organism>
<dbReference type="AlphaFoldDB" id="A0A1F6D2I7"/>
<dbReference type="Gene3D" id="3.40.50.450">
    <property type="match status" value="1"/>
</dbReference>